<dbReference type="CDD" id="cd00685">
    <property type="entry name" value="Trans_IPPS_HT"/>
    <property type="match status" value="1"/>
</dbReference>
<dbReference type="PROSITE" id="PS00444">
    <property type="entry name" value="POLYPRENYL_SYNTHASE_2"/>
    <property type="match status" value="1"/>
</dbReference>
<dbReference type="AlphaFoldDB" id="A0A520KZ22"/>
<dbReference type="GO" id="GO:0008299">
    <property type="term" value="P:isoprenoid biosynthetic process"/>
    <property type="evidence" value="ECO:0007669"/>
    <property type="project" value="InterPro"/>
</dbReference>
<dbReference type="GO" id="GO:0046872">
    <property type="term" value="F:metal ion binding"/>
    <property type="evidence" value="ECO:0007669"/>
    <property type="project" value="UniProtKB-KW"/>
</dbReference>
<name>A0A520KZ22_9EURY</name>
<evidence type="ECO:0000256" key="1">
    <source>
        <dbReference type="ARBA" id="ARBA00001946"/>
    </source>
</evidence>
<dbReference type="InterPro" id="IPR000092">
    <property type="entry name" value="Polyprenyl_synt"/>
</dbReference>
<organism evidence="7 8">
    <name type="scientific">Candidatus Methanolliviera hydrocarbonicum</name>
    <dbReference type="NCBI Taxonomy" id="2491085"/>
    <lineage>
        <taxon>Archaea</taxon>
        <taxon>Methanobacteriati</taxon>
        <taxon>Methanobacteriota</taxon>
        <taxon>Candidatus Methanoliparia</taxon>
        <taxon>Candidatus Methanoliparales</taxon>
        <taxon>Candidatus Methanollivieraceae</taxon>
        <taxon>Candidatus Methanolliviera</taxon>
    </lineage>
</organism>
<dbReference type="SFLD" id="SFLDG01017">
    <property type="entry name" value="Polyprenyl_Transferase_Like"/>
    <property type="match status" value="1"/>
</dbReference>
<keyword evidence="5" id="KW-0460">Magnesium</keyword>
<evidence type="ECO:0000313" key="7">
    <source>
        <dbReference type="EMBL" id="RZN73894.1"/>
    </source>
</evidence>
<dbReference type="Proteomes" id="UP000320766">
    <property type="component" value="Unassembled WGS sequence"/>
</dbReference>
<dbReference type="PANTHER" id="PTHR12001">
    <property type="entry name" value="GERANYLGERANYL PYROPHOSPHATE SYNTHASE"/>
    <property type="match status" value="1"/>
</dbReference>
<protein>
    <submittedName>
        <fullName evidence="7">Polyprenyl synthetase family protein</fullName>
    </submittedName>
</protein>
<dbReference type="InterPro" id="IPR033749">
    <property type="entry name" value="Polyprenyl_synt_CS"/>
</dbReference>
<dbReference type="PANTHER" id="PTHR12001:SF85">
    <property type="entry name" value="SHORT CHAIN ISOPRENYL DIPHOSPHATE SYNTHASE"/>
    <property type="match status" value="1"/>
</dbReference>
<dbReference type="GO" id="GO:0004659">
    <property type="term" value="F:prenyltransferase activity"/>
    <property type="evidence" value="ECO:0007669"/>
    <property type="project" value="InterPro"/>
</dbReference>
<comment type="cofactor">
    <cofactor evidence="1">
        <name>Mg(2+)</name>
        <dbReference type="ChEBI" id="CHEBI:18420"/>
    </cofactor>
</comment>
<accession>A0A520KZ22</accession>
<reference evidence="7 8" key="1">
    <citation type="journal article" date="2019" name="Nat. Microbiol.">
        <title>Wide diversity of methane and short-chain alkane metabolisms in uncultured archaea.</title>
        <authorList>
            <person name="Borrel G."/>
            <person name="Adam P.S."/>
            <person name="McKay L.J."/>
            <person name="Chen L.X."/>
            <person name="Sierra-Garcia I.N."/>
            <person name="Sieber C.M."/>
            <person name="Letourneur Q."/>
            <person name="Ghozlane A."/>
            <person name="Andersen G.L."/>
            <person name="Li W.J."/>
            <person name="Hallam S.J."/>
            <person name="Muyzer G."/>
            <person name="de Oliveira V.M."/>
            <person name="Inskeep W.P."/>
            <person name="Banfield J.F."/>
            <person name="Gribaldo S."/>
        </authorList>
    </citation>
    <scope>NUCLEOTIDE SEQUENCE [LARGE SCALE GENOMIC DNA]</scope>
    <source>
        <strain evidence="7">NM1b</strain>
    </source>
</reference>
<keyword evidence="4" id="KW-0479">Metal-binding</keyword>
<dbReference type="InterPro" id="IPR008949">
    <property type="entry name" value="Isoprenoid_synthase_dom_sf"/>
</dbReference>
<sequence length="325" mass="37005">MSIKMYKEMIDANYPKYLEGRNPSSHYDPIKELLARGGKRLRPTLCMLSCDAFGGDVKDALPTAIAIEFFHNFTLVHDDIQDKSQLRRGEPTLHIKYGVPIVLNAGDGLYAISYQVLEDNEEILGIKKAWRIFKEMIDMNVLLVEGQAMDLGFSGTKEKEMSEDTFMELLRKKTGVLFKASARCGAIIADASEGDIDSIGSFWENVGIAFQIRDDILNVTGKEEEYGKKIGDDISEGKPTLLLIHCLKSCNTREKKIIMDNTSIPYDPDGVKKVIELYKRYGSIDYAERRAEEYMRSSYDILDKISLQDKEEIRSFAEFFIERDK</sequence>
<evidence type="ECO:0000313" key="8">
    <source>
        <dbReference type="Proteomes" id="UP000320766"/>
    </source>
</evidence>
<gene>
    <name evidence="7" type="ORF">EF807_00020</name>
</gene>
<proteinExistence type="inferred from homology"/>
<comment type="similarity">
    <text evidence="2 6">Belongs to the FPP/GGPP synthase family.</text>
</comment>
<dbReference type="EMBL" id="RXIL01000001">
    <property type="protein sequence ID" value="RZN73894.1"/>
    <property type="molecule type" value="Genomic_DNA"/>
</dbReference>
<evidence type="ECO:0000256" key="4">
    <source>
        <dbReference type="ARBA" id="ARBA00022723"/>
    </source>
</evidence>
<dbReference type="SUPFAM" id="SSF48576">
    <property type="entry name" value="Terpenoid synthases"/>
    <property type="match status" value="1"/>
</dbReference>
<comment type="caution">
    <text evidence="7">The sequence shown here is derived from an EMBL/GenBank/DDBJ whole genome shotgun (WGS) entry which is preliminary data.</text>
</comment>
<evidence type="ECO:0000256" key="2">
    <source>
        <dbReference type="ARBA" id="ARBA00006706"/>
    </source>
</evidence>
<dbReference type="SFLD" id="SFLDS00005">
    <property type="entry name" value="Isoprenoid_Synthase_Type_I"/>
    <property type="match status" value="1"/>
</dbReference>
<evidence type="ECO:0000256" key="6">
    <source>
        <dbReference type="RuleBase" id="RU004466"/>
    </source>
</evidence>
<evidence type="ECO:0000256" key="3">
    <source>
        <dbReference type="ARBA" id="ARBA00022679"/>
    </source>
</evidence>
<dbReference type="Gene3D" id="1.10.600.10">
    <property type="entry name" value="Farnesyl Diphosphate Synthase"/>
    <property type="match status" value="1"/>
</dbReference>
<dbReference type="PROSITE" id="PS00723">
    <property type="entry name" value="POLYPRENYL_SYNTHASE_1"/>
    <property type="match status" value="1"/>
</dbReference>
<keyword evidence="3 6" id="KW-0808">Transferase</keyword>
<evidence type="ECO:0000256" key="5">
    <source>
        <dbReference type="ARBA" id="ARBA00022842"/>
    </source>
</evidence>
<dbReference type="Pfam" id="PF00348">
    <property type="entry name" value="polyprenyl_synt"/>
    <property type="match status" value="1"/>
</dbReference>